<accession>A0AC35G2L6</accession>
<protein>
    <submittedName>
        <fullName evidence="2">Uncharacterized protein</fullName>
    </submittedName>
</protein>
<name>A0AC35G2L6_9BILA</name>
<dbReference type="WBParaSite" id="PS1159_v2.g23140.t1">
    <property type="protein sequence ID" value="PS1159_v2.g23140.t1"/>
    <property type="gene ID" value="PS1159_v2.g23140"/>
</dbReference>
<proteinExistence type="predicted"/>
<reference evidence="2" key="1">
    <citation type="submission" date="2022-11" db="UniProtKB">
        <authorList>
            <consortium name="WormBaseParasite"/>
        </authorList>
    </citation>
    <scope>IDENTIFICATION</scope>
</reference>
<evidence type="ECO:0000313" key="1">
    <source>
        <dbReference type="Proteomes" id="UP000887580"/>
    </source>
</evidence>
<evidence type="ECO:0000313" key="2">
    <source>
        <dbReference type="WBParaSite" id="PS1159_v2.g23140.t1"/>
    </source>
</evidence>
<organism evidence="1 2">
    <name type="scientific">Panagrolaimus sp. PS1159</name>
    <dbReference type="NCBI Taxonomy" id="55785"/>
    <lineage>
        <taxon>Eukaryota</taxon>
        <taxon>Metazoa</taxon>
        <taxon>Ecdysozoa</taxon>
        <taxon>Nematoda</taxon>
        <taxon>Chromadorea</taxon>
        <taxon>Rhabditida</taxon>
        <taxon>Tylenchina</taxon>
        <taxon>Panagrolaimomorpha</taxon>
        <taxon>Panagrolaimoidea</taxon>
        <taxon>Panagrolaimidae</taxon>
        <taxon>Panagrolaimus</taxon>
    </lineage>
</organism>
<sequence>MGCATSMSATRSSKHPNTIIITGTKNNISLKGYLERDEKQQFGKSIVMGLIRDKRPRYNSDANLIHVGYIKSNSIYGRPRPTEDDFKFIEQRLTPHEIESQHTESTILTDTDSSEKGSVVVRKNRTIFIPPAPQSTSHSSSTPHWGTEDYQKRFKDVKDVKTLKSAEKPRSEIESAQPRTRKKKIVETPRMEIVNHISREEYLNEASTSSNGTKPTALPPTCPPISIVHTQAKNKQISSLQNNQDDISESSCVVAHHTLNVAWEQDYQHRSPHRLNPKWRTDDTDSEAEDIYAQQQRTKTVMELDEIKALDD</sequence>
<dbReference type="Proteomes" id="UP000887580">
    <property type="component" value="Unplaced"/>
</dbReference>